<proteinExistence type="predicted"/>
<keyword evidence="2" id="KW-1185">Reference proteome</keyword>
<dbReference type="Proteomes" id="UP001232148">
    <property type="component" value="Unassembled WGS sequence"/>
</dbReference>
<dbReference type="EMBL" id="MU842842">
    <property type="protein sequence ID" value="KAK2031258.1"/>
    <property type="molecule type" value="Genomic_DNA"/>
</dbReference>
<name>A0AAD9M795_9PEZI</name>
<accession>A0AAD9M795</accession>
<gene>
    <name evidence="1" type="ORF">LX32DRAFT_284289</name>
</gene>
<protein>
    <submittedName>
        <fullName evidence="1">Uncharacterized protein</fullName>
    </submittedName>
</protein>
<organism evidence="1 2">
    <name type="scientific">Colletotrichum zoysiae</name>
    <dbReference type="NCBI Taxonomy" id="1216348"/>
    <lineage>
        <taxon>Eukaryota</taxon>
        <taxon>Fungi</taxon>
        <taxon>Dikarya</taxon>
        <taxon>Ascomycota</taxon>
        <taxon>Pezizomycotina</taxon>
        <taxon>Sordariomycetes</taxon>
        <taxon>Hypocreomycetidae</taxon>
        <taxon>Glomerellales</taxon>
        <taxon>Glomerellaceae</taxon>
        <taxon>Colletotrichum</taxon>
        <taxon>Colletotrichum graminicola species complex</taxon>
    </lineage>
</organism>
<dbReference type="AlphaFoldDB" id="A0AAD9M795"/>
<evidence type="ECO:0000313" key="2">
    <source>
        <dbReference type="Proteomes" id="UP001232148"/>
    </source>
</evidence>
<comment type="caution">
    <text evidence="1">The sequence shown here is derived from an EMBL/GenBank/DDBJ whole genome shotgun (WGS) entry which is preliminary data.</text>
</comment>
<evidence type="ECO:0000313" key="1">
    <source>
        <dbReference type="EMBL" id="KAK2031258.1"/>
    </source>
</evidence>
<sequence>MFAPKRRPLRNGYCIRRKEKEKPPMPPCWWVRRGTCSRVSVVAGQLRDGGYRKAMSRTPLSVPGESVVIQSRNPARGSSGTGNHHPRKGACGWCPENSVIPKGPHLLPRLSSKLLCFQRLNRAGLRDHAPQIIHMEREDVQPRRVSF</sequence>
<reference evidence="1" key="1">
    <citation type="submission" date="2021-06" db="EMBL/GenBank/DDBJ databases">
        <title>Comparative genomics, transcriptomics and evolutionary studies reveal genomic signatures of adaptation to plant cell wall in hemibiotrophic fungi.</title>
        <authorList>
            <consortium name="DOE Joint Genome Institute"/>
            <person name="Baroncelli R."/>
            <person name="Diaz J.F."/>
            <person name="Benocci T."/>
            <person name="Peng M."/>
            <person name="Battaglia E."/>
            <person name="Haridas S."/>
            <person name="Andreopoulos W."/>
            <person name="Labutti K."/>
            <person name="Pangilinan J."/>
            <person name="Floch G.L."/>
            <person name="Makela M.R."/>
            <person name="Henrissat B."/>
            <person name="Grigoriev I.V."/>
            <person name="Crouch J.A."/>
            <person name="De Vries R.P."/>
            <person name="Sukno S.A."/>
            <person name="Thon M.R."/>
        </authorList>
    </citation>
    <scope>NUCLEOTIDE SEQUENCE</scope>
    <source>
        <strain evidence="1">MAFF235873</strain>
    </source>
</reference>